<gene>
    <name evidence="5" type="ORF">SEPMUDRAFT_148510</name>
</gene>
<dbReference type="CDD" id="cd00171">
    <property type="entry name" value="Sec7"/>
    <property type="match status" value="1"/>
</dbReference>
<feature type="compositionally biased region" description="Low complexity" evidence="2">
    <location>
        <begin position="1522"/>
        <end position="1535"/>
    </location>
</feature>
<evidence type="ECO:0000313" key="6">
    <source>
        <dbReference type="Proteomes" id="UP000016931"/>
    </source>
</evidence>
<feature type="region of interest" description="Disordered" evidence="2">
    <location>
        <begin position="1438"/>
        <end position="1630"/>
    </location>
</feature>
<dbReference type="FunFam" id="1.10.1000.11:FF:000002">
    <property type="entry name" value="Cytohesin 1"/>
    <property type="match status" value="1"/>
</dbReference>
<feature type="compositionally biased region" description="Basic and acidic residues" evidence="2">
    <location>
        <begin position="129"/>
        <end position="138"/>
    </location>
</feature>
<dbReference type="PROSITE" id="PS50190">
    <property type="entry name" value="SEC7"/>
    <property type="match status" value="1"/>
</dbReference>
<feature type="compositionally biased region" description="Polar residues" evidence="2">
    <location>
        <begin position="508"/>
        <end position="517"/>
    </location>
</feature>
<feature type="compositionally biased region" description="Low complexity" evidence="2">
    <location>
        <begin position="421"/>
        <end position="434"/>
    </location>
</feature>
<dbReference type="EMBL" id="KB456263">
    <property type="protein sequence ID" value="EMF13129.1"/>
    <property type="molecule type" value="Genomic_DNA"/>
</dbReference>
<feature type="region of interest" description="Disordered" evidence="2">
    <location>
        <begin position="951"/>
        <end position="981"/>
    </location>
</feature>
<evidence type="ECO:0000259" key="4">
    <source>
        <dbReference type="PROSITE" id="PS50190"/>
    </source>
</evidence>
<dbReference type="InterPro" id="IPR035999">
    <property type="entry name" value="Sec7_dom_sf"/>
</dbReference>
<dbReference type="HOGENOM" id="CLU_004694_0_0_1"/>
<feature type="region of interest" description="Disordered" evidence="2">
    <location>
        <begin position="202"/>
        <end position="259"/>
    </location>
</feature>
<sequence>MPLLRRKSILLWDSKKLHRQQHEQQQQQQQEQPHQHHQHEHEHVHDPGVEDSPCGSSLTTTPSLDHPARPPSSSTSASSSLHPSAAASAALLQHHPTLSSLPRPVSVAGEWPVGTSRLSHELHPDDIAETSADDHHENPGQSRSRFSLMKLRNHSEPHLWSRAKLEAERERERAGEALPPIPAVTAEGVLPMIVKTAPTMGAAEPDVQQQGRERQLRPSVFRKPTTRSRASEQDRRPSTDMARSAKKGSSLRWRRGKTSGLEDLHRLSTMHLHDQHSAPPSYGEHSSSALAVPVSQASDPRISESSRSDGSSGDGQIYGSTTTTTHTVQTHTTFFKLPRRNKNRNSLFPLPIKLPPPDASPHDTNEPTTPRASTHSLTPEAVATPSTEVTAVRGAHAETEAFSQGSPKKLSFADPDMSLFRRSSSRSEASNTSSPLQPPIRFGMRDRSSTQSSSGARSGGDADTPPPLSASGRNSTSTAGRSSFGGLLNLSRFRQSSEPHSPRHGSPGTRSKSNSFAMSREALVIPEREDGDTPGKYLERLQSAVPRSVIAGILSKSSDSFAQAVLRSYTRRFPFFTEPIDMSLRKFLLEAELPKETQQVDRVIQAFADRYHECNPGIYSSADVAYIIAFSIMMLHTDAFNRNNKRKMQKQDYIKNTSGQGISDEVLACFYDNICYTPFIHYDEDVDINGERVLHFTQSSKSGGRLKSAIPGAADITRKPSGPVDPYNLIVEQKLDTLRPSIKDSIMMDDPYDYRGSHGDLDPQYLQRAFTHTGIIQIISARSRPAAYESQVVNGQPNLTETQQGIVDLKITKVGLLWRKSAKKKKTRSPWQEWGAILTGSQLYLFKNSHWAKGLMHQFVTHQKPGQSRTPVVFKPPLQDFKPDALIKTDNAVALVDATYTRHKNAFTFISNSGQEEVLLADNESELHDWLGLINYAAAFRAAGVRIRGMTGSNDESTSAPSLTRIQSSSSSKSFHTQNGEVTVSRRGLGAQLQRQVMAARRQIMIRKIAEIEGEIENAYRQLDGMLRNARHLLILAPIAPRTRDEVVLAAGRADATIKWLRRDMWRLKCHRDILAMDVRIDGMTASELERLMPHHQPAELESARKDRPKLLTRFGSHKIAKSPPQSPSALNFNRPPTRESIDEGSGETSTTQPKPARAQKEESSWRLPPLSLNAPPEEQQNRRSVSSTLLSASPPASRTSLQHSHSANSIQAVRTHSFEPSENGNSGKLSQTASVDEQELQRLARANTNIDSAIGQDRSASGDAAALSTSPESNKHKGVRRSLHKTLREHHHGSHTHRHRRNKDSESTVRSGVAEAMEPEVTTPGLTREKPRFILHGKQASVVQFGGDWERMKLRREQYEAGRASSEYQSQLDAAYQRRRSEAQERLRAGMTSPVVQELRNSCTTDDDDDSASILSAESRSFRSDAEAAAAFAAVGHSGKSLDSDEEESEFPGFDLSDWDPDTGRRTTILGPFPVQPLQQQQTPTKRRRFSSLQKGRDGNIEDVEEYESSHHNNPENKGISTSASAHSTSPTGSRVVTPPDIPRNRENRRTVIGPPTFPPYQALATAHQGSYSTRATTTEEEAESSSARGSFVEGEHGFVRAIGDDELRSMSSSLNSSPEKKQKKQSSI</sequence>
<evidence type="ECO:0000313" key="5">
    <source>
        <dbReference type="EMBL" id="EMF13129.1"/>
    </source>
</evidence>
<feature type="compositionally biased region" description="Polar residues" evidence="2">
    <location>
        <begin position="54"/>
        <end position="63"/>
    </location>
</feature>
<feature type="compositionally biased region" description="Polar residues" evidence="2">
    <location>
        <begin position="1199"/>
        <end position="1212"/>
    </location>
</feature>
<keyword evidence="6" id="KW-1185">Reference proteome</keyword>
<feature type="coiled-coil region" evidence="1">
    <location>
        <begin position="1002"/>
        <end position="1029"/>
    </location>
</feature>
<proteinExistence type="predicted"/>
<feature type="compositionally biased region" description="Basic and acidic residues" evidence="2">
    <location>
        <begin position="1595"/>
        <end position="1610"/>
    </location>
</feature>
<feature type="region of interest" description="Disordered" evidence="2">
    <location>
        <begin position="129"/>
        <end position="148"/>
    </location>
</feature>
<feature type="compositionally biased region" description="Basic and acidic residues" evidence="2">
    <location>
        <begin position="39"/>
        <end position="48"/>
    </location>
</feature>
<dbReference type="GeneID" id="27902104"/>
<dbReference type="SUPFAM" id="SSF50729">
    <property type="entry name" value="PH domain-like"/>
    <property type="match status" value="1"/>
</dbReference>
<feature type="region of interest" description="Disordered" evidence="2">
    <location>
        <begin position="272"/>
        <end position="388"/>
    </location>
</feature>
<feature type="region of interest" description="Disordered" evidence="2">
    <location>
        <begin position="421"/>
        <end position="517"/>
    </location>
</feature>
<dbReference type="Proteomes" id="UP000016931">
    <property type="component" value="Unassembled WGS sequence"/>
</dbReference>
<protein>
    <recommendedName>
        <fullName evidence="7">SEC7 domain-containing protein</fullName>
    </recommendedName>
</protein>
<feature type="region of interest" description="Disordered" evidence="2">
    <location>
        <begin position="1"/>
        <end position="88"/>
    </location>
</feature>
<feature type="compositionally biased region" description="Polar residues" evidence="2">
    <location>
        <begin position="951"/>
        <end position="967"/>
    </location>
</feature>
<feature type="compositionally biased region" description="Low complexity" evidence="2">
    <location>
        <begin position="308"/>
        <end position="333"/>
    </location>
</feature>
<feature type="region of interest" description="Disordered" evidence="2">
    <location>
        <begin position="1249"/>
        <end position="1315"/>
    </location>
</feature>
<feature type="region of interest" description="Disordered" evidence="2">
    <location>
        <begin position="1117"/>
        <end position="1212"/>
    </location>
</feature>
<dbReference type="PANTHER" id="PTHR10663:SF405">
    <property type="entry name" value="ARF GUANINE NUCLEOTIDE EXCHANGE FACTOR SYT1"/>
    <property type="match status" value="1"/>
</dbReference>
<evidence type="ECO:0000256" key="1">
    <source>
        <dbReference type="SAM" id="Coils"/>
    </source>
</evidence>
<dbReference type="SUPFAM" id="SSF48425">
    <property type="entry name" value="Sec7 domain"/>
    <property type="match status" value="1"/>
</dbReference>
<feature type="compositionally biased region" description="Polar residues" evidence="2">
    <location>
        <begin position="1218"/>
        <end position="1236"/>
    </location>
</feature>
<feature type="domain" description="SEC7" evidence="4">
    <location>
        <begin position="502"/>
        <end position="677"/>
    </location>
</feature>
<feature type="compositionally biased region" description="Basic and acidic residues" evidence="2">
    <location>
        <begin position="229"/>
        <end position="238"/>
    </location>
</feature>
<dbReference type="Gene3D" id="1.10.1000.11">
    <property type="entry name" value="Arf Nucleotide-binding Site Opener,domain 2"/>
    <property type="match status" value="1"/>
</dbReference>
<dbReference type="InterPro" id="IPR023394">
    <property type="entry name" value="Sec7_C_sf"/>
</dbReference>
<dbReference type="GO" id="GO:0032012">
    <property type="term" value="P:regulation of ARF protein signal transduction"/>
    <property type="evidence" value="ECO:0007669"/>
    <property type="project" value="InterPro"/>
</dbReference>
<feature type="compositionally biased region" description="Basic residues" evidence="2">
    <location>
        <begin position="1277"/>
        <end position="1303"/>
    </location>
</feature>
<feature type="domain" description="PH" evidence="3">
    <location>
        <begin position="810"/>
        <end position="939"/>
    </location>
</feature>
<evidence type="ECO:0008006" key="7">
    <source>
        <dbReference type="Google" id="ProtNLM"/>
    </source>
</evidence>
<organism evidence="5 6">
    <name type="scientific">Sphaerulina musiva (strain SO2202)</name>
    <name type="common">Poplar stem canker fungus</name>
    <name type="synonym">Septoria musiva</name>
    <dbReference type="NCBI Taxonomy" id="692275"/>
    <lineage>
        <taxon>Eukaryota</taxon>
        <taxon>Fungi</taxon>
        <taxon>Dikarya</taxon>
        <taxon>Ascomycota</taxon>
        <taxon>Pezizomycotina</taxon>
        <taxon>Dothideomycetes</taxon>
        <taxon>Dothideomycetidae</taxon>
        <taxon>Mycosphaerellales</taxon>
        <taxon>Mycosphaerellaceae</taxon>
        <taxon>Sphaerulina</taxon>
    </lineage>
</organism>
<dbReference type="OrthoDB" id="430364at2759"/>
<accession>M3D5G6</accession>
<dbReference type="SMART" id="SM00233">
    <property type="entry name" value="PH"/>
    <property type="match status" value="1"/>
</dbReference>
<feature type="compositionally biased region" description="Low complexity" evidence="2">
    <location>
        <begin position="1473"/>
        <end position="1485"/>
    </location>
</feature>
<dbReference type="InterPro" id="IPR011993">
    <property type="entry name" value="PH-like_dom_sf"/>
</dbReference>
<dbReference type="SMART" id="SM00222">
    <property type="entry name" value="Sec7"/>
    <property type="match status" value="1"/>
</dbReference>
<feature type="region of interest" description="Disordered" evidence="2">
    <location>
        <begin position="1218"/>
        <end position="1237"/>
    </location>
</feature>
<keyword evidence="1" id="KW-0175">Coiled coil</keyword>
<name>M3D5G6_SPHMS</name>
<dbReference type="STRING" id="692275.M3D5G6"/>
<dbReference type="PANTHER" id="PTHR10663">
    <property type="entry name" value="GUANYL-NUCLEOTIDE EXCHANGE FACTOR"/>
    <property type="match status" value="1"/>
</dbReference>
<reference evidence="5 6" key="1">
    <citation type="journal article" date="2012" name="PLoS Pathog.">
        <title>Diverse lifestyles and strategies of plant pathogenesis encoded in the genomes of eighteen Dothideomycetes fungi.</title>
        <authorList>
            <person name="Ohm R.A."/>
            <person name="Feau N."/>
            <person name="Henrissat B."/>
            <person name="Schoch C.L."/>
            <person name="Horwitz B.A."/>
            <person name="Barry K.W."/>
            <person name="Condon B.J."/>
            <person name="Copeland A.C."/>
            <person name="Dhillon B."/>
            <person name="Glaser F."/>
            <person name="Hesse C.N."/>
            <person name="Kosti I."/>
            <person name="LaButti K."/>
            <person name="Lindquist E.A."/>
            <person name="Lucas S."/>
            <person name="Salamov A.A."/>
            <person name="Bradshaw R.E."/>
            <person name="Ciuffetti L."/>
            <person name="Hamelin R.C."/>
            <person name="Kema G.H.J."/>
            <person name="Lawrence C."/>
            <person name="Scott J.A."/>
            <person name="Spatafora J.W."/>
            <person name="Turgeon B.G."/>
            <person name="de Wit P.J.G.M."/>
            <person name="Zhong S."/>
            <person name="Goodwin S.B."/>
            <person name="Grigoriev I.V."/>
        </authorList>
    </citation>
    <scope>NUCLEOTIDE SEQUENCE [LARGE SCALE GENOMIC DNA]</scope>
    <source>
        <strain evidence="5 6">SO2202</strain>
    </source>
</reference>
<feature type="compositionally biased region" description="Polar residues" evidence="2">
    <location>
        <begin position="471"/>
        <end position="481"/>
    </location>
</feature>
<dbReference type="PROSITE" id="PS50003">
    <property type="entry name" value="PH_DOMAIN"/>
    <property type="match status" value="1"/>
</dbReference>
<feature type="compositionally biased region" description="Low complexity" evidence="2">
    <location>
        <begin position="1185"/>
        <end position="1198"/>
    </location>
</feature>
<dbReference type="GO" id="GO:0005085">
    <property type="term" value="F:guanyl-nucleotide exchange factor activity"/>
    <property type="evidence" value="ECO:0007669"/>
    <property type="project" value="InterPro"/>
</dbReference>
<feature type="compositionally biased region" description="Polar residues" evidence="2">
    <location>
        <begin position="366"/>
        <end position="377"/>
    </location>
</feature>
<feature type="compositionally biased region" description="Low complexity" evidence="2">
    <location>
        <begin position="71"/>
        <end position="88"/>
    </location>
</feature>
<dbReference type="InterPro" id="IPR001849">
    <property type="entry name" value="PH_domain"/>
</dbReference>
<feature type="compositionally biased region" description="Low complexity" evidence="2">
    <location>
        <begin position="449"/>
        <end position="463"/>
    </location>
</feature>
<dbReference type="Pfam" id="PF01369">
    <property type="entry name" value="Sec7"/>
    <property type="match status" value="1"/>
</dbReference>
<feature type="compositionally biased region" description="Low complexity" evidence="2">
    <location>
        <begin position="23"/>
        <end position="32"/>
    </location>
</feature>
<dbReference type="RefSeq" id="XP_016761250.1">
    <property type="nucleotide sequence ID" value="XM_016904967.1"/>
</dbReference>
<dbReference type="OMA" id="FVRHNAL"/>
<evidence type="ECO:0000259" key="3">
    <source>
        <dbReference type="PROSITE" id="PS50003"/>
    </source>
</evidence>
<evidence type="ECO:0000256" key="2">
    <source>
        <dbReference type="SAM" id="MobiDB-lite"/>
    </source>
</evidence>
<dbReference type="InterPro" id="IPR000904">
    <property type="entry name" value="Sec7_dom"/>
</dbReference>
<dbReference type="Gene3D" id="2.30.29.30">
    <property type="entry name" value="Pleckstrin-homology domain (PH domain)/Phosphotyrosine-binding domain (PTB)"/>
    <property type="match status" value="1"/>
</dbReference>
<dbReference type="eggNOG" id="KOG0929">
    <property type="taxonomic scope" value="Eukaryota"/>
</dbReference>